<sequence>MPNSRLPTPNSAENDATSRAAKRRRISNNAETPTRGSDDEDLESVEEDSPTPSTGEDQVEDVTDSLQTGNTSIDESARFYDPKQDPAERQWVKAEQRTNEREFMENRDQHLRGDNDGICKTLEKQNNLFIHVKQTADATTDSRLLVNVSDVAHRKSAQLAMSDGATGIDVDEFVSKFISYGQRGARESNSITISQRRRMNDDGEEDENIIDWAYLGARACFPYNSRPPVPGFLLGPLSVQKRVRAPTQRRARQQDDGRAETRPEAFDRDQLPSTDTTTVRHFCSQIKNRLIRHSDRAIALAKEEADDASVGEEEFPRILRKHRITAEGGPSLFDFAINPHSFGQTVENLFYISFLIKEGEVEIVIDDPEGDAQPVLLNRHQAAEEESARGSDRTKHQAVFGIDYKTWQDLIEAYNIKESLIPHREEGGQTQLGRGGWYT</sequence>
<dbReference type="GO" id="GO:0006281">
    <property type="term" value="P:DNA repair"/>
    <property type="evidence" value="ECO:0007669"/>
    <property type="project" value="UniProtKB-UniRule"/>
</dbReference>
<dbReference type="InterPro" id="IPR027786">
    <property type="entry name" value="Nse4/EID"/>
</dbReference>
<evidence type="ECO:0000256" key="2">
    <source>
        <dbReference type="ARBA" id="ARBA00008997"/>
    </source>
</evidence>
<evidence type="ECO:0000313" key="11">
    <source>
        <dbReference type="EMBL" id="KAF2225103.1"/>
    </source>
</evidence>
<dbReference type="GO" id="GO:0005634">
    <property type="term" value="C:nucleus"/>
    <property type="evidence" value="ECO:0007669"/>
    <property type="project" value="UniProtKB-SubCell"/>
</dbReference>
<organism evidence="11 12">
    <name type="scientific">Elsinoe ampelina</name>
    <dbReference type="NCBI Taxonomy" id="302913"/>
    <lineage>
        <taxon>Eukaryota</taxon>
        <taxon>Fungi</taxon>
        <taxon>Dikarya</taxon>
        <taxon>Ascomycota</taxon>
        <taxon>Pezizomycotina</taxon>
        <taxon>Dothideomycetes</taxon>
        <taxon>Dothideomycetidae</taxon>
        <taxon>Myriangiales</taxon>
        <taxon>Elsinoaceae</taxon>
        <taxon>Elsinoe</taxon>
    </lineage>
</organism>
<evidence type="ECO:0000256" key="6">
    <source>
        <dbReference type="ARBA" id="ARBA00023242"/>
    </source>
</evidence>
<dbReference type="GO" id="GO:0006310">
    <property type="term" value="P:DNA recombination"/>
    <property type="evidence" value="ECO:0007669"/>
    <property type="project" value="UniProtKB-UniRule"/>
</dbReference>
<dbReference type="InterPro" id="IPR029225">
    <property type="entry name" value="Nse4_Nse3-bd"/>
</dbReference>
<feature type="domain" description="Nse4/EID protein Nse3/MAGE-binding" evidence="10">
    <location>
        <begin position="141"/>
        <end position="197"/>
    </location>
</feature>
<evidence type="ECO:0000256" key="8">
    <source>
        <dbReference type="SAM" id="MobiDB-lite"/>
    </source>
</evidence>
<feature type="compositionally biased region" description="Acidic residues" evidence="8">
    <location>
        <begin position="38"/>
        <end position="49"/>
    </location>
</feature>
<evidence type="ECO:0000256" key="4">
    <source>
        <dbReference type="ARBA" id="ARBA00023172"/>
    </source>
</evidence>
<keyword evidence="4 7" id="KW-0233">DNA recombination</keyword>
<dbReference type="GO" id="GO:0030915">
    <property type="term" value="C:Smc5-Smc6 complex"/>
    <property type="evidence" value="ECO:0007669"/>
    <property type="project" value="UniProtKB-UniRule"/>
</dbReference>
<evidence type="ECO:0000256" key="1">
    <source>
        <dbReference type="ARBA" id="ARBA00004123"/>
    </source>
</evidence>
<gene>
    <name evidence="11" type="ORF">BDZ85DRAFT_233523</name>
</gene>
<evidence type="ECO:0000256" key="3">
    <source>
        <dbReference type="ARBA" id="ARBA00022763"/>
    </source>
</evidence>
<comment type="subcellular location">
    <subcellularLocation>
        <location evidence="1 7">Nucleus</location>
    </subcellularLocation>
</comment>
<accession>A0A6A6GI01</accession>
<feature type="compositionally biased region" description="Polar residues" evidence="8">
    <location>
        <begin position="1"/>
        <end position="17"/>
    </location>
</feature>
<proteinExistence type="inferred from homology"/>
<dbReference type="Pfam" id="PF08743">
    <property type="entry name" value="Nse4_C"/>
    <property type="match status" value="1"/>
</dbReference>
<feature type="region of interest" description="Disordered" evidence="8">
    <location>
        <begin position="1"/>
        <end position="89"/>
    </location>
</feature>
<keyword evidence="12" id="KW-1185">Reference proteome</keyword>
<dbReference type="OrthoDB" id="361242at2759"/>
<feature type="compositionally biased region" description="Basic and acidic residues" evidence="8">
    <location>
        <begin position="75"/>
        <end position="89"/>
    </location>
</feature>
<dbReference type="EMBL" id="ML992504">
    <property type="protein sequence ID" value="KAF2225103.1"/>
    <property type="molecule type" value="Genomic_DNA"/>
</dbReference>
<keyword evidence="6 7" id="KW-0539">Nucleus</keyword>
<evidence type="ECO:0000313" key="12">
    <source>
        <dbReference type="Proteomes" id="UP000799538"/>
    </source>
</evidence>
<feature type="compositionally biased region" description="Basic and acidic residues" evidence="8">
    <location>
        <begin position="252"/>
        <end position="270"/>
    </location>
</feature>
<protein>
    <recommendedName>
        <fullName evidence="7">Non-structural maintenance of chromosomes element 4</fullName>
    </recommendedName>
</protein>
<evidence type="ECO:0000256" key="7">
    <source>
        <dbReference type="RuleBase" id="RU365071"/>
    </source>
</evidence>
<dbReference type="PANTHER" id="PTHR16140:SF0">
    <property type="entry name" value="NON-STRUCTURAL MAINTENANCE OF CHROMOSOMES ELEMENT 4"/>
    <property type="match status" value="1"/>
</dbReference>
<dbReference type="Pfam" id="PF15412">
    <property type="entry name" value="Nse4-Nse3_bdg"/>
    <property type="match status" value="1"/>
</dbReference>
<keyword evidence="3 7" id="KW-0227">DNA damage</keyword>
<dbReference type="Proteomes" id="UP000799538">
    <property type="component" value="Unassembled WGS sequence"/>
</dbReference>
<keyword evidence="5 7" id="KW-0234">DNA repair</keyword>
<comment type="function">
    <text evidence="7">Component of the SMC5-SMC6 complex, that promotes sister chromatid alignment after DNA damage and facilitates double-stranded DNA breaks (DSBs) repair via homologous recombination between sister chromatids.</text>
</comment>
<name>A0A6A6GI01_9PEZI</name>
<feature type="domain" description="Non-structural maintenance of chromosome element 4 C-terminal" evidence="9">
    <location>
        <begin position="331"/>
        <end position="421"/>
    </location>
</feature>
<reference evidence="12" key="1">
    <citation type="journal article" date="2020" name="Stud. Mycol.">
        <title>101 Dothideomycetes genomes: A test case for predicting lifestyles and emergence of pathogens.</title>
        <authorList>
            <person name="Haridas S."/>
            <person name="Albert R."/>
            <person name="Binder M."/>
            <person name="Bloem J."/>
            <person name="LaButti K."/>
            <person name="Salamov A."/>
            <person name="Andreopoulos B."/>
            <person name="Baker S."/>
            <person name="Barry K."/>
            <person name="Bills G."/>
            <person name="Bluhm B."/>
            <person name="Cannon C."/>
            <person name="Castanera R."/>
            <person name="Culley D."/>
            <person name="Daum C."/>
            <person name="Ezra D."/>
            <person name="Gonzalez J."/>
            <person name="Henrissat B."/>
            <person name="Kuo A."/>
            <person name="Liang C."/>
            <person name="Lipzen A."/>
            <person name="Lutzoni F."/>
            <person name="Magnuson J."/>
            <person name="Mondo S."/>
            <person name="Nolan M."/>
            <person name="Ohm R."/>
            <person name="Pangilinan J."/>
            <person name="Park H.-J."/>
            <person name="Ramirez L."/>
            <person name="Alfaro M."/>
            <person name="Sun H."/>
            <person name="Tritt A."/>
            <person name="Yoshinaga Y."/>
            <person name="Zwiers L.-H."/>
            <person name="Turgeon B."/>
            <person name="Goodwin S."/>
            <person name="Spatafora J."/>
            <person name="Crous P."/>
            <person name="Grigoriev I."/>
        </authorList>
    </citation>
    <scope>NUCLEOTIDE SEQUENCE [LARGE SCALE GENOMIC DNA]</scope>
    <source>
        <strain evidence="12">CECT 20119</strain>
    </source>
</reference>
<dbReference type="InterPro" id="IPR014854">
    <property type="entry name" value="Nse4_C"/>
</dbReference>
<dbReference type="AlphaFoldDB" id="A0A6A6GI01"/>
<dbReference type="PANTHER" id="PTHR16140">
    <property type="entry name" value="NON-STRUCTURAL MAINTENANCE OF CHROMOSOMES ELEMENT 4"/>
    <property type="match status" value="1"/>
</dbReference>
<feature type="region of interest" description="Disordered" evidence="8">
    <location>
        <begin position="243"/>
        <end position="276"/>
    </location>
</feature>
<evidence type="ECO:0000259" key="10">
    <source>
        <dbReference type="Pfam" id="PF15412"/>
    </source>
</evidence>
<comment type="subunit">
    <text evidence="7">Component of the SMC5-SMC6 complex.</text>
</comment>
<comment type="similarity">
    <text evidence="2 7">Belongs to the NSE4 family.</text>
</comment>
<evidence type="ECO:0000259" key="9">
    <source>
        <dbReference type="Pfam" id="PF08743"/>
    </source>
</evidence>
<evidence type="ECO:0000256" key="5">
    <source>
        <dbReference type="ARBA" id="ARBA00023204"/>
    </source>
</evidence>
<feature type="compositionally biased region" description="Polar residues" evidence="8">
    <location>
        <begin position="64"/>
        <end position="74"/>
    </location>
</feature>